<protein>
    <submittedName>
        <fullName evidence="2">Uncharacterized protein</fullName>
    </submittedName>
</protein>
<dbReference type="RefSeq" id="XP_042920238.1">
    <property type="nucleotide sequence ID" value="XM_043066841.1"/>
</dbReference>
<dbReference type="Proteomes" id="UP000006906">
    <property type="component" value="Chromosome 10"/>
</dbReference>
<dbReference type="InParanoid" id="A0A2K3DAP0"/>
<dbReference type="AlphaFoldDB" id="A0A2K3DAP0"/>
<sequence length="54" mass="5954">MEGAGKATWRRAQHRPTAREAAQLRGPPVLGSGPQQGEQGMRGWRQQHDKKCGC</sequence>
<dbReference type="KEGG" id="cre:CHLRE_10g444094v5"/>
<reference evidence="2 3" key="1">
    <citation type="journal article" date="2007" name="Science">
        <title>The Chlamydomonas genome reveals the evolution of key animal and plant functions.</title>
        <authorList>
            <person name="Merchant S.S."/>
            <person name="Prochnik S.E."/>
            <person name="Vallon O."/>
            <person name="Harris E.H."/>
            <person name="Karpowicz S.J."/>
            <person name="Witman G.B."/>
            <person name="Terry A."/>
            <person name="Salamov A."/>
            <person name="Fritz-Laylin L.K."/>
            <person name="Marechal-Drouard L."/>
            <person name="Marshall W.F."/>
            <person name="Qu L.H."/>
            <person name="Nelson D.R."/>
            <person name="Sanderfoot A.A."/>
            <person name="Spalding M.H."/>
            <person name="Kapitonov V.V."/>
            <person name="Ren Q."/>
            <person name="Ferris P."/>
            <person name="Lindquist E."/>
            <person name="Shapiro H."/>
            <person name="Lucas S.M."/>
            <person name="Grimwood J."/>
            <person name="Schmutz J."/>
            <person name="Cardol P."/>
            <person name="Cerutti H."/>
            <person name="Chanfreau G."/>
            <person name="Chen C.L."/>
            <person name="Cognat V."/>
            <person name="Croft M.T."/>
            <person name="Dent R."/>
            <person name="Dutcher S."/>
            <person name="Fernandez E."/>
            <person name="Fukuzawa H."/>
            <person name="Gonzalez-Ballester D."/>
            <person name="Gonzalez-Halphen D."/>
            <person name="Hallmann A."/>
            <person name="Hanikenne M."/>
            <person name="Hippler M."/>
            <person name="Inwood W."/>
            <person name="Jabbari K."/>
            <person name="Kalanon M."/>
            <person name="Kuras R."/>
            <person name="Lefebvre P.A."/>
            <person name="Lemaire S.D."/>
            <person name="Lobanov A.V."/>
            <person name="Lohr M."/>
            <person name="Manuell A."/>
            <person name="Meier I."/>
            <person name="Mets L."/>
            <person name="Mittag M."/>
            <person name="Mittelmeier T."/>
            <person name="Moroney J.V."/>
            <person name="Moseley J."/>
            <person name="Napoli C."/>
            <person name="Nedelcu A.M."/>
            <person name="Niyogi K."/>
            <person name="Novoselov S.V."/>
            <person name="Paulsen I.T."/>
            <person name="Pazour G."/>
            <person name="Purton S."/>
            <person name="Ral J.P."/>
            <person name="Riano-Pachon D.M."/>
            <person name="Riekhof W."/>
            <person name="Rymarquis L."/>
            <person name="Schroda M."/>
            <person name="Stern D."/>
            <person name="Umen J."/>
            <person name="Willows R."/>
            <person name="Wilson N."/>
            <person name="Zimmer S.L."/>
            <person name="Allmer J."/>
            <person name="Balk J."/>
            <person name="Bisova K."/>
            <person name="Chen C.J."/>
            <person name="Elias M."/>
            <person name="Gendler K."/>
            <person name="Hauser C."/>
            <person name="Lamb M.R."/>
            <person name="Ledford H."/>
            <person name="Long J.C."/>
            <person name="Minagawa J."/>
            <person name="Page M.D."/>
            <person name="Pan J."/>
            <person name="Pootakham W."/>
            <person name="Roje S."/>
            <person name="Rose A."/>
            <person name="Stahlberg E."/>
            <person name="Terauchi A.M."/>
            <person name="Yang P."/>
            <person name="Ball S."/>
            <person name="Bowler C."/>
            <person name="Dieckmann C.L."/>
            <person name="Gladyshev V.N."/>
            <person name="Green P."/>
            <person name="Jorgensen R."/>
            <person name="Mayfield S."/>
            <person name="Mueller-Roeber B."/>
            <person name="Rajamani S."/>
            <person name="Sayre R.T."/>
            <person name="Brokstein P."/>
            <person name="Dubchak I."/>
            <person name="Goodstein D."/>
            <person name="Hornick L."/>
            <person name="Huang Y.W."/>
            <person name="Jhaveri J."/>
            <person name="Luo Y."/>
            <person name="Martinez D."/>
            <person name="Ngau W.C."/>
            <person name="Otillar B."/>
            <person name="Poliakov A."/>
            <person name="Porter A."/>
            <person name="Szajkowski L."/>
            <person name="Werner G."/>
            <person name="Zhou K."/>
            <person name="Grigoriev I.V."/>
            <person name="Rokhsar D.S."/>
            <person name="Grossman A.R."/>
        </authorList>
    </citation>
    <scope>NUCLEOTIDE SEQUENCE [LARGE SCALE GENOMIC DNA]</scope>
    <source>
        <strain evidence="3">CC-503</strain>
    </source>
</reference>
<name>A0A2K3DAP0_CHLRE</name>
<proteinExistence type="predicted"/>
<dbReference type="EMBL" id="CM008971">
    <property type="protein sequence ID" value="PNW77605.1"/>
    <property type="molecule type" value="Genomic_DNA"/>
</dbReference>
<evidence type="ECO:0000313" key="2">
    <source>
        <dbReference type="EMBL" id="PNW77605.1"/>
    </source>
</evidence>
<evidence type="ECO:0000313" key="3">
    <source>
        <dbReference type="Proteomes" id="UP000006906"/>
    </source>
</evidence>
<feature type="region of interest" description="Disordered" evidence="1">
    <location>
        <begin position="1"/>
        <end position="54"/>
    </location>
</feature>
<evidence type="ECO:0000256" key="1">
    <source>
        <dbReference type="SAM" id="MobiDB-lite"/>
    </source>
</evidence>
<gene>
    <name evidence="2" type="ORF">CHLRE_10g444094v5</name>
</gene>
<organism evidence="2 3">
    <name type="scientific">Chlamydomonas reinhardtii</name>
    <name type="common">Chlamydomonas smithii</name>
    <dbReference type="NCBI Taxonomy" id="3055"/>
    <lineage>
        <taxon>Eukaryota</taxon>
        <taxon>Viridiplantae</taxon>
        <taxon>Chlorophyta</taxon>
        <taxon>core chlorophytes</taxon>
        <taxon>Chlorophyceae</taxon>
        <taxon>CS clade</taxon>
        <taxon>Chlamydomonadales</taxon>
        <taxon>Chlamydomonadaceae</taxon>
        <taxon>Chlamydomonas</taxon>
    </lineage>
</organism>
<dbReference type="Gramene" id="PNW77605">
    <property type="protein sequence ID" value="PNW77605"/>
    <property type="gene ID" value="CHLRE_10g444094v5"/>
</dbReference>
<accession>A0A2K3DAP0</accession>
<keyword evidence="3" id="KW-1185">Reference proteome</keyword>
<dbReference type="GeneID" id="66055036"/>